<dbReference type="AlphaFoldDB" id="A0ABD6QHY2"/>
<reference evidence="3 4" key="1">
    <citation type="submission" date="2016-07" db="EMBL/GenBank/DDBJ databases">
        <authorList>
            <person name="Sutton G."/>
            <person name="Brinkac L."/>
            <person name="Sanka R."/>
            <person name="Adams M."/>
            <person name="Lau E."/>
            <person name="Kumar A."/>
            <person name="Macaden R."/>
        </authorList>
    </citation>
    <scope>NUCLEOTIDE SEQUENCE [LARGE SCALE GENOMIC DNA]</scope>
    <source>
        <strain evidence="3 4">GA-0871</strain>
    </source>
</reference>
<evidence type="ECO:0000313" key="3">
    <source>
        <dbReference type="EMBL" id="OMC39574.1"/>
    </source>
</evidence>
<dbReference type="Gene3D" id="3.40.50.12780">
    <property type="entry name" value="N-terminal domain of ligase-like"/>
    <property type="match status" value="1"/>
</dbReference>
<dbReference type="InterPro" id="IPR050237">
    <property type="entry name" value="ATP-dep_AMP-bd_enzyme"/>
</dbReference>
<dbReference type="GO" id="GO:0016877">
    <property type="term" value="F:ligase activity, forming carbon-sulfur bonds"/>
    <property type="evidence" value="ECO:0007669"/>
    <property type="project" value="UniProtKB-ARBA"/>
</dbReference>
<dbReference type="InterPro" id="IPR000873">
    <property type="entry name" value="AMP-dep_synth/lig_dom"/>
</dbReference>
<dbReference type="PANTHER" id="PTHR43767">
    <property type="entry name" value="LONG-CHAIN-FATTY-ACID--COA LIGASE"/>
    <property type="match status" value="1"/>
</dbReference>
<dbReference type="InterPro" id="IPR020845">
    <property type="entry name" value="AMP-binding_CS"/>
</dbReference>
<dbReference type="RefSeq" id="WP_076206610.1">
    <property type="nucleotide sequence ID" value="NZ_MBER01000116.1"/>
</dbReference>
<protein>
    <recommendedName>
        <fullName evidence="5">Long-chain fatty acid--CoA ligase</fullName>
    </recommendedName>
</protein>
<sequence>MPEAQRAGSAQRTTVHAFLDAAARWPDRPALVFERQIVTFSQLRDQVTLVARRLTAAGILPGDKVAILTANQPGAISGALGALYVGATWVPTNYRDAEPQIGLLLDAAGCEWLLYGDSVANRVPKIQSQSTRLQSVIALSDLEAESESSESAVEPPQVRAEPAMPAAVFFTGGTTGAPKGVVFLHRNMLSLVENYGKYVHHDGEIMLASAPLTHFAGRQCIASLVSGGTTVILPKFETTAVFDAIERHNVTTMSVAPTMLYALLDDPTVRSRDLSSLRHLVYGSGPTLLNRLKEAISVFGPVLHGAYGQTESPMLISALLPEDHVVDGKLAPDARLSSVGRPTGASDVRIVDESGEQAGPGVVGEIVVHGEYQMHEYLDNPEATAAARWGPFLRTGDLGWLDDEGFLTISGRKKELIISGGFNVYSAEVENALASHNDVLETAVFGLPDQRWGESVNAVVVMRANSSATTEELQAWVRAQLGGVKTPKRISVAASIPKNSNGKILRREIARLFHSDGGSIHQ</sequence>
<dbReference type="Pfam" id="PF13193">
    <property type="entry name" value="AMP-binding_C"/>
    <property type="match status" value="1"/>
</dbReference>
<evidence type="ECO:0008006" key="5">
    <source>
        <dbReference type="Google" id="ProtNLM"/>
    </source>
</evidence>
<dbReference type="InterPro" id="IPR045851">
    <property type="entry name" value="AMP-bd_C_sf"/>
</dbReference>
<dbReference type="Gene3D" id="3.30.300.30">
    <property type="match status" value="1"/>
</dbReference>
<feature type="domain" description="AMP-binding enzyme C-terminal" evidence="2">
    <location>
        <begin position="428"/>
        <end position="503"/>
    </location>
</feature>
<dbReference type="InterPro" id="IPR042099">
    <property type="entry name" value="ANL_N_sf"/>
</dbReference>
<dbReference type="EMBL" id="MBER01000116">
    <property type="protein sequence ID" value="OMC39574.1"/>
    <property type="molecule type" value="Genomic_DNA"/>
</dbReference>
<feature type="domain" description="AMP-dependent synthetase/ligase" evidence="1">
    <location>
        <begin position="20"/>
        <end position="378"/>
    </location>
</feature>
<dbReference type="Pfam" id="PF00501">
    <property type="entry name" value="AMP-binding"/>
    <property type="match status" value="1"/>
</dbReference>
<organism evidence="3 4">
    <name type="scientific">Mycolicibacterium fortuitum</name>
    <name type="common">Mycobacterium fortuitum</name>
    <dbReference type="NCBI Taxonomy" id="1766"/>
    <lineage>
        <taxon>Bacteria</taxon>
        <taxon>Bacillati</taxon>
        <taxon>Actinomycetota</taxon>
        <taxon>Actinomycetes</taxon>
        <taxon>Mycobacteriales</taxon>
        <taxon>Mycobacteriaceae</taxon>
        <taxon>Mycolicibacterium</taxon>
    </lineage>
</organism>
<dbReference type="PANTHER" id="PTHR43767:SF7">
    <property type="entry name" value="MEDIUM_LONG-CHAIN-FATTY-ACID--COA LIGASE FADD8"/>
    <property type="match status" value="1"/>
</dbReference>
<evidence type="ECO:0000259" key="1">
    <source>
        <dbReference type="Pfam" id="PF00501"/>
    </source>
</evidence>
<accession>A0ABD6QHY2</accession>
<proteinExistence type="predicted"/>
<evidence type="ECO:0000259" key="2">
    <source>
        <dbReference type="Pfam" id="PF13193"/>
    </source>
</evidence>
<comment type="caution">
    <text evidence="3">The sequence shown here is derived from an EMBL/GenBank/DDBJ whole genome shotgun (WGS) entry which is preliminary data.</text>
</comment>
<evidence type="ECO:0000313" key="4">
    <source>
        <dbReference type="Proteomes" id="UP000187001"/>
    </source>
</evidence>
<name>A0ABD6QHY2_MYCFO</name>
<dbReference type="PROSITE" id="PS00455">
    <property type="entry name" value="AMP_BINDING"/>
    <property type="match status" value="1"/>
</dbReference>
<dbReference type="SUPFAM" id="SSF56801">
    <property type="entry name" value="Acetyl-CoA synthetase-like"/>
    <property type="match status" value="1"/>
</dbReference>
<dbReference type="Proteomes" id="UP000187001">
    <property type="component" value="Unassembled WGS sequence"/>
</dbReference>
<dbReference type="InterPro" id="IPR025110">
    <property type="entry name" value="AMP-bd_C"/>
</dbReference>
<gene>
    <name evidence="3" type="ORF">A5742_05020</name>
</gene>